<protein>
    <recommendedName>
        <fullName evidence="13">Steroid 5-alpha reductase C-terminal domain-containing protein</fullName>
    </recommendedName>
</protein>
<evidence type="ECO:0000256" key="7">
    <source>
        <dbReference type="ARBA" id="ARBA00023209"/>
    </source>
</evidence>
<evidence type="ECO:0000256" key="1">
    <source>
        <dbReference type="ARBA" id="ARBA00004127"/>
    </source>
</evidence>
<evidence type="ECO:0000256" key="3">
    <source>
        <dbReference type="ARBA" id="ARBA00022692"/>
    </source>
</evidence>
<dbReference type="UniPathway" id="UPA00753"/>
<proteinExistence type="predicted"/>
<evidence type="ECO:0000256" key="11">
    <source>
        <dbReference type="SAM" id="SignalP"/>
    </source>
</evidence>
<evidence type="ECO:0008006" key="13">
    <source>
        <dbReference type="Google" id="ProtNLM"/>
    </source>
</evidence>
<evidence type="ECO:0000256" key="9">
    <source>
        <dbReference type="SAM" id="MobiDB-lite"/>
    </source>
</evidence>
<organism evidence="12">
    <name type="scientific">Chromera velia CCMP2878</name>
    <dbReference type="NCBI Taxonomy" id="1169474"/>
    <lineage>
        <taxon>Eukaryota</taxon>
        <taxon>Sar</taxon>
        <taxon>Alveolata</taxon>
        <taxon>Colpodellida</taxon>
        <taxon>Chromeraceae</taxon>
        <taxon>Chromera</taxon>
    </lineage>
</organism>
<evidence type="ECO:0000256" key="5">
    <source>
        <dbReference type="ARBA" id="ARBA00023098"/>
    </source>
</evidence>
<feature type="compositionally biased region" description="Polar residues" evidence="9">
    <location>
        <begin position="33"/>
        <end position="53"/>
    </location>
</feature>
<keyword evidence="11" id="KW-0732">Signal</keyword>
<keyword evidence="7" id="KW-0594">Phospholipid biosynthesis</keyword>
<evidence type="ECO:0000256" key="4">
    <source>
        <dbReference type="ARBA" id="ARBA00022989"/>
    </source>
</evidence>
<accession>A0A0G4I2F8</accession>
<keyword evidence="8" id="KW-1208">Phospholipid metabolism</keyword>
<keyword evidence="5" id="KW-0443">Lipid metabolism</keyword>
<evidence type="ECO:0000313" key="12">
    <source>
        <dbReference type="EMBL" id="CEM51060.1"/>
    </source>
</evidence>
<sequence>MKETASPSHCVQAASLFLISALLLVPHHTEAFSSSRMPRSLQERSSLPRTSLLDSKEKGDGWRGLLGGLGGSTNTSAVLEVGEETAKSAAKMFSEIKIEKGDAEAVGNAFEKISAQASEAFSTSKDLWGRYGKSLGDIPKNLKKTADREGGAAEMLKKRALAGDYLIYQLVLVLMIVTGIVPFLDGLPSLFGPLAILIGVTEMGCGILEMGDQNSPGVEPVGGKLKTEGIYSVVRHPMYGGLILSCAGWAVSTRDLTRSLLAVALLVLLRAKTGEEEKKLSEKYGSQYDKYTKEVPASFVPLLG</sequence>
<evidence type="ECO:0000256" key="6">
    <source>
        <dbReference type="ARBA" id="ARBA00023136"/>
    </source>
</evidence>
<evidence type="ECO:0000256" key="10">
    <source>
        <dbReference type="SAM" id="Phobius"/>
    </source>
</evidence>
<feature type="chain" id="PRO_5005192508" description="Steroid 5-alpha reductase C-terminal domain-containing protein" evidence="11">
    <location>
        <begin position="32"/>
        <end position="304"/>
    </location>
</feature>
<dbReference type="Pfam" id="PF04191">
    <property type="entry name" value="PEMT"/>
    <property type="match status" value="1"/>
</dbReference>
<comment type="subcellular location">
    <subcellularLocation>
        <location evidence="1">Endomembrane system</location>
        <topology evidence="1">Multi-pass membrane protein</topology>
    </subcellularLocation>
</comment>
<dbReference type="EMBL" id="CDMZ01004832">
    <property type="protein sequence ID" value="CEM51060.1"/>
    <property type="molecule type" value="Genomic_DNA"/>
</dbReference>
<dbReference type="GO" id="GO:0004671">
    <property type="term" value="F:protein C-terminal S-isoprenylcysteine carboxyl O-methyltransferase activity"/>
    <property type="evidence" value="ECO:0007669"/>
    <property type="project" value="TreeGrafter"/>
</dbReference>
<keyword evidence="6 10" id="KW-0472">Membrane</keyword>
<dbReference type="VEuPathDB" id="CryptoDB:Cvel_10354"/>
<keyword evidence="4 10" id="KW-1133">Transmembrane helix</keyword>
<dbReference type="PhylomeDB" id="A0A0G4I2F8"/>
<keyword evidence="3 10" id="KW-0812">Transmembrane</keyword>
<feature type="transmembrane region" description="Helical" evidence="10">
    <location>
        <begin position="165"/>
        <end position="184"/>
    </location>
</feature>
<gene>
    <name evidence="12" type="ORF">Cvel_10354</name>
</gene>
<dbReference type="Gene3D" id="1.20.120.1630">
    <property type="match status" value="1"/>
</dbReference>
<keyword evidence="2" id="KW-0444">Lipid biosynthesis</keyword>
<dbReference type="GO" id="GO:0006656">
    <property type="term" value="P:phosphatidylcholine biosynthetic process"/>
    <property type="evidence" value="ECO:0007669"/>
    <property type="project" value="UniProtKB-UniPathway"/>
</dbReference>
<dbReference type="GO" id="GO:0005783">
    <property type="term" value="C:endoplasmic reticulum"/>
    <property type="evidence" value="ECO:0007669"/>
    <property type="project" value="TreeGrafter"/>
</dbReference>
<evidence type="ECO:0000256" key="2">
    <source>
        <dbReference type="ARBA" id="ARBA00022516"/>
    </source>
</evidence>
<reference evidence="12" key="1">
    <citation type="submission" date="2014-11" db="EMBL/GenBank/DDBJ databases">
        <authorList>
            <person name="Otto D Thomas"/>
            <person name="Naeem Raeece"/>
        </authorList>
    </citation>
    <scope>NUCLEOTIDE SEQUENCE</scope>
</reference>
<dbReference type="PANTHER" id="PTHR12714:SF26">
    <property type="entry name" value="ISOPRENYLCYSTEINE CARBOXYLMETHYLTRANSFERASE FAMILY PROTEIN"/>
    <property type="match status" value="1"/>
</dbReference>
<feature type="region of interest" description="Disordered" evidence="9">
    <location>
        <begin position="33"/>
        <end position="59"/>
    </location>
</feature>
<dbReference type="PANTHER" id="PTHR12714">
    <property type="entry name" value="PROTEIN-S ISOPRENYLCYSTEINE O-METHYLTRANSFERASE"/>
    <property type="match status" value="1"/>
</dbReference>
<dbReference type="InterPro" id="IPR007318">
    <property type="entry name" value="Phopholipid_MeTrfase"/>
</dbReference>
<dbReference type="AlphaFoldDB" id="A0A0G4I2F8"/>
<feature type="signal peptide" evidence="11">
    <location>
        <begin position="1"/>
        <end position="31"/>
    </location>
</feature>
<name>A0A0G4I2F8_9ALVE</name>
<evidence type="ECO:0000256" key="8">
    <source>
        <dbReference type="ARBA" id="ARBA00023264"/>
    </source>
</evidence>